<organism evidence="1 2">
    <name type="scientific">Cyclospora cayetanensis</name>
    <dbReference type="NCBI Taxonomy" id="88456"/>
    <lineage>
        <taxon>Eukaryota</taxon>
        <taxon>Sar</taxon>
        <taxon>Alveolata</taxon>
        <taxon>Apicomplexa</taxon>
        <taxon>Conoidasida</taxon>
        <taxon>Coccidia</taxon>
        <taxon>Eucoccidiorida</taxon>
        <taxon>Eimeriorina</taxon>
        <taxon>Eimeriidae</taxon>
        <taxon>Cyclospora</taxon>
    </lineage>
</organism>
<dbReference type="InParanoid" id="A0A1D3D581"/>
<keyword evidence="2" id="KW-1185">Reference proteome</keyword>
<dbReference type="EMBL" id="JROU02000667">
    <property type="protein sequence ID" value="OEH78602.1"/>
    <property type="molecule type" value="Genomic_DNA"/>
</dbReference>
<sequence length="198" mass="21696">MNATVDDSMCSHAKSPIDVADVRLPWGLAWPATLASVELAFAYARHQHMLALQEYAQRRRQGISGLPPKAIIDCACGPKLELVGEERMGTHEATHNYCILTQLYGIDAPELPIEAIEQSTREHFATSETSLYGGHPLNKGCQILGAATRNPSTASNIAWPIQAKTNRMQDLVDANEEMLHRGMTAVRGGQHLNNIGRD</sequence>
<reference evidence="1 2" key="1">
    <citation type="journal article" date="2016" name="BMC Genomics">
        <title>Comparative genomics reveals Cyclospora cayetanensis possesses coccidia-like metabolism and invasion components but unique surface antigens.</title>
        <authorList>
            <person name="Liu S."/>
            <person name="Wang L."/>
            <person name="Zheng H."/>
            <person name="Xu Z."/>
            <person name="Roellig D.M."/>
            <person name="Li N."/>
            <person name="Frace M.A."/>
            <person name="Tang K."/>
            <person name="Arrowood M.J."/>
            <person name="Moss D.M."/>
            <person name="Zhang L."/>
            <person name="Feng Y."/>
            <person name="Xiao L."/>
        </authorList>
    </citation>
    <scope>NUCLEOTIDE SEQUENCE [LARGE SCALE GENOMIC DNA]</scope>
    <source>
        <strain evidence="1 2">CHN_HEN01</strain>
    </source>
</reference>
<proteinExistence type="predicted"/>
<evidence type="ECO:0000313" key="1">
    <source>
        <dbReference type="EMBL" id="OEH78602.1"/>
    </source>
</evidence>
<dbReference type="VEuPathDB" id="ToxoDB:cyc_04063"/>
<dbReference type="Proteomes" id="UP000095192">
    <property type="component" value="Unassembled WGS sequence"/>
</dbReference>
<protein>
    <submittedName>
        <fullName evidence="1">Uncharacterized protein</fullName>
    </submittedName>
</protein>
<accession>A0A1D3D581</accession>
<comment type="caution">
    <text evidence="1">The sequence shown here is derived from an EMBL/GenBank/DDBJ whole genome shotgun (WGS) entry which is preliminary data.</text>
</comment>
<evidence type="ECO:0000313" key="2">
    <source>
        <dbReference type="Proteomes" id="UP000095192"/>
    </source>
</evidence>
<dbReference type="AlphaFoldDB" id="A0A1D3D581"/>
<gene>
    <name evidence="1" type="ORF">cyc_04063</name>
</gene>
<name>A0A1D3D581_9EIME</name>